<protein>
    <submittedName>
        <fullName evidence="1">Uncharacterized protein</fullName>
    </submittedName>
</protein>
<gene>
    <name evidence="1" type="ORF">KL859_01160</name>
</gene>
<accession>A0ABS6HFT2</accession>
<keyword evidence="2" id="KW-1185">Reference proteome</keyword>
<sequence>MNPDDAERWTVDVASQGRTPPHTWIPAWTGLNLAALREEVLKAGWEWHLVGDVDDHLLYGHSSMVDERTGPRMLGFQDDPALVRKLTLIARERYERPRPATSPRGWPASGRMLLAVGPGFDGRNPDLHWLARLGRSVGIHLGVATQLSTPQRAPAEFRDNITGFWPGHHMAAHSDRIR</sequence>
<evidence type="ECO:0000313" key="1">
    <source>
        <dbReference type="EMBL" id="MBU8821481.1"/>
    </source>
</evidence>
<dbReference type="EMBL" id="JAHBOM010000001">
    <property type="protein sequence ID" value="MBU8821481.1"/>
    <property type="molecule type" value="Genomic_DNA"/>
</dbReference>
<evidence type="ECO:0000313" key="2">
    <source>
        <dbReference type="Proteomes" id="UP000696413"/>
    </source>
</evidence>
<name>A0ABS6HFT2_MYCGD</name>
<organism evidence="1 2">
    <name type="scientific">Mycolicibacterium goodii</name>
    <name type="common">Mycobacterium goodii</name>
    <dbReference type="NCBI Taxonomy" id="134601"/>
    <lineage>
        <taxon>Bacteria</taxon>
        <taxon>Bacillati</taxon>
        <taxon>Actinomycetota</taxon>
        <taxon>Actinomycetes</taxon>
        <taxon>Mycobacteriales</taxon>
        <taxon>Mycobacteriaceae</taxon>
        <taxon>Mycolicibacterium</taxon>
    </lineage>
</organism>
<dbReference type="Proteomes" id="UP000696413">
    <property type="component" value="Unassembled WGS sequence"/>
</dbReference>
<reference evidence="1 2" key="1">
    <citation type="submission" date="2021-05" db="EMBL/GenBank/DDBJ databases">
        <title>Draft Genome Sequences of Clinical Respiratory Isolates of Mycobacterium goodii Recovered in Ireland.</title>
        <authorList>
            <person name="Flanagan P.R."/>
            <person name="Mok S."/>
            <person name="Roycroft E."/>
            <person name="Rogers T.R."/>
            <person name="Fitzgibbon M."/>
        </authorList>
    </citation>
    <scope>NUCLEOTIDE SEQUENCE [LARGE SCALE GENOMIC DNA]</scope>
    <source>
        <strain evidence="1 2">14IE55</strain>
    </source>
</reference>
<dbReference type="RefSeq" id="WP_214394126.1">
    <property type="nucleotide sequence ID" value="NZ_JAHBOL010000005.1"/>
</dbReference>
<comment type="caution">
    <text evidence="1">The sequence shown here is derived from an EMBL/GenBank/DDBJ whole genome shotgun (WGS) entry which is preliminary data.</text>
</comment>
<proteinExistence type="predicted"/>